<sequence>RLSIDGASSPGCRQQAVPSRGGDPKDGWREEMSFGAELAGSHPCFEAESKLGLAGPRRHQAGQSHHKIVAAVGTETSSQVLGDKAVDRLERGWSVIGDGHAVLDAGAAESGNNPSLRCQ</sequence>
<feature type="compositionally biased region" description="Basic and acidic residues" evidence="1">
    <location>
        <begin position="22"/>
        <end position="31"/>
    </location>
</feature>
<organism evidence="2">
    <name type="scientific">Spongospora subterranea</name>
    <dbReference type="NCBI Taxonomy" id="70186"/>
    <lineage>
        <taxon>Eukaryota</taxon>
        <taxon>Sar</taxon>
        <taxon>Rhizaria</taxon>
        <taxon>Endomyxa</taxon>
        <taxon>Phytomyxea</taxon>
        <taxon>Plasmodiophorida</taxon>
        <taxon>Plasmodiophoridae</taxon>
        <taxon>Spongospora</taxon>
    </lineage>
</organism>
<dbReference type="EMBL" id="HACM01011633">
    <property type="protein sequence ID" value="CRZ12075.1"/>
    <property type="molecule type" value="Transcribed_RNA"/>
</dbReference>
<reference evidence="2" key="1">
    <citation type="submission" date="2015-04" db="EMBL/GenBank/DDBJ databases">
        <title>The genome sequence of the plant pathogenic Rhizarian Plasmodiophora brassicae reveals insights in its biotrophic life cycle and the origin of chitin synthesis.</title>
        <authorList>
            <person name="Schwelm A."/>
            <person name="Fogelqvist J."/>
            <person name="Knaust A."/>
            <person name="Julke S."/>
            <person name="Lilja T."/>
            <person name="Dhandapani V."/>
            <person name="Bonilla-Rosso G."/>
            <person name="Karlsson M."/>
            <person name="Shevchenko A."/>
            <person name="Choi S.R."/>
            <person name="Kim H.G."/>
            <person name="Park J.Y."/>
            <person name="Lim Y.P."/>
            <person name="Ludwig-Muller J."/>
            <person name="Dixelius C."/>
        </authorList>
    </citation>
    <scope>NUCLEOTIDE SEQUENCE</scope>
    <source>
        <tissue evidence="2">Potato root galls</tissue>
    </source>
</reference>
<feature type="non-terminal residue" evidence="2">
    <location>
        <position position="1"/>
    </location>
</feature>
<name>A0A0H5RCS6_9EUKA</name>
<evidence type="ECO:0000313" key="2">
    <source>
        <dbReference type="EMBL" id="CRZ12075.1"/>
    </source>
</evidence>
<accession>A0A0H5RCS6</accession>
<proteinExistence type="predicted"/>
<feature type="region of interest" description="Disordered" evidence="1">
    <location>
        <begin position="1"/>
        <end position="31"/>
    </location>
</feature>
<dbReference type="AlphaFoldDB" id="A0A0H5RCS6"/>
<protein>
    <submittedName>
        <fullName evidence="2">Uncharacterized protein</fullName>
    </submittedName>
</protein>
<evidence type="ECO:0000256" key="1">
    <source>
        <dbReference type="SAM" id="MobiDB-lite"/>
    </source>
</evidence>